<dbReference type="Gene3D" id="2.60.120.650">
    <property type="entry name" value="Cupin"/>
    <property type="match status" value="1"/>
</dbReference>
<dbReference type="InterPro" id="IPR041667">
    <property type="entry name" value="Cupin_8"/>
</dbReference>
<dbReference type="Proteomes" id="UP000278143">
    <property type="component" value="Unassembled WGS sequence"/>
</dbReference>
<organism evidence="2 3">
    <name type="scientific">Syncephalis pseudoplumigaleata</name>
    <dbReference type="NCBI Taxonomy" id="1712513"/>
    <lineage>
        <taxon>Eukaryota</taxon>
        <taxon>Fungi</taxon>
        <taxon>Fungi incertae sedis</taxon>
        <taxon>Zoopagomycota</taxon>
        <taxon>Zoopagomycotina</taxon>
        <taxon>Zoopagomycetes</taxon>
        <taxon>Zoopagales</taxon>
        <taxon>Piptocephalidaceae</taxon>
        <taxon>Syncephalis</taxon>
    </lineage>
</organism>
<protein>
    <recommendedName>
        <fullName evidence="1">JmjC domain-containing protein</fullName>
    </recommendedName>
</protein>
<dbReference type="InterPro" id="IPR003347">
    <property type="entry name" value="JmjC_dom"/>
</dbReference>
<keyword evidence="3" id="KW-1185">Reference proteome</keyword>
<dbReference type="SUPFAM" id="SSF56112">
    <property type="entry name" value="Protein kinase-like (PK-like)"/>
    <property type="match status" value="1"/>
</dbReference>
<dbReference type="OrthoDB" id="424465at2759"/>
<dbReference type="Gene3D" id="3.90.1200.10">
    <property type="match status" value="1"/>
</dbReference>
<dbReference type="SUPFAM" id="SSF51197">
    <property type="entry name" value="Clavaminate synthase-like"/>
    <property type="match status" value="1"/>
</dbReference>
<dbReference type="PANTHER" id="PTHR12480:SF35">
    <property type="entry name" value="TRANSCRIPTION FACTOR JUMONJI, JMJC DOMAIN-CONTAINING PROTEIN"/>
    <property type="match status" value="1"/>
</dbReference>
<dbReference type="Pfam" id="PF13621">
    <property type="entry name" value="Cupin_8"/>
    <property type="match status" value="1"/>
</dbReference>
<sequence length="747" mass="84494">MALFDGSWFSAMQQLRQVVSLNKPYADVRAQASTEPSRQRFDHAPGPHWPMHIPAVRSWYLYESWRLAHLSLEHLATLQVPATLALDVIPAATLSEAQFQREYNATCTPVIIDGLAVDWPAYHGCWSVEQLVEKWGDATFRVSVEQIGPRPDRISRFHLSMRDYVHYCKHQCDASPIYIFDAGFGERTPAMLDDYKVPVYFQQDYLAALDSPHRPPYRWFVMGPARSGASWHVDPSGTSAWNTLLSGRKRWALYPNHVVPPGVTVVDAQRLVSRSPTSLAWYQDIYPTLPPEQRPLECIQEAGQTIFVPGGWWHMVLNLNETIAVTQNFADDHNLDAAITKQYPHLAPFMAKFNRDIEATTDPLIISEGSTSRQAFIASFKDIALWTPRCASIIARHSSKHGSASAQQACSLPTEPLTLTALSTGQNPVFNVNEHWIVKYYAHLAGGHRAYDMETATLARLSTHPILRERVPRLLVHGHLRDPPASDDQPWPWPYILCEHISGTSLQSLILEDREDGVDWPQVIAWLAETLAALHTSSHEQPSPSMPSATSFRHHLQALAKRCQTQHQAWRHLPPWLIDDIPSFMAPFLQWLEHGRIDGQPTMPIARIEQWLSRGHIVHGDLNAANMLGHAEHASLWRISSMIDFADAHHAADPLWDFIPLHVSVFGGDAEQFRAFLAAYEARVPDAFVTATTATTTAQHPFPLPYILTCYLLLWPYEGVIRWLVSVRSELCACQCIEDMSQQLWLE</sequence>
<dbReference type="PROSITE" id="PS51184">
    <property type="entry name" value="JMJC"/>
    <property type="match status" value="1"/>
</dbReference>
<evidence type="ECO:0000259" key="1">
    <source>
        <dbReference type="PROSITE" id="PS51184"/>
    </source>
</evidence>
<dbReference type="EMBL" id="KZ989254">
    <property type="protein sequence ID" value="RKP27182.1"/>
    <property type="molecule type" value="Genomic_DNA"/>
</dbReference>
<reference evidence="3" key="1">
    <citation type="journal article" date="2018" name="Nat. Microbiol.">
        <title>Leveraging single-cell genomics to expand the fungal tree of life.</title>
        <authorList>
            <person name="Ahrendt S.R."/>
            <person name="Quandt C.A."/>
            <person name="Ciobanu D."/>
            <person name="Clum A."/>
            <person name="Salamov A."/>
            <person name="Andreopoulos B."/>
            <person name="Cheng J.F."/>
            <person name="Woyke T."/>
            <person name="Pelin A."/>
            <person name="Henrissat B."/>
            <person name="Reynolds N.K."/>
            <person name="Benny G.L."/>
            <person name="Smith M.E."/>
            <person name="James T.Y."/>
            <person name="Grigoriev I.V."/>
        </authorList>
    </citation>
    <scope>NUCLEOTIDE SEQUENCE [LARGE SCALE GENOMIC DNA]</scope>
    <source>
        <strain evidence="3">Benny S71-1</strain>
    </source>
</reference>
<dbReference type="AlphaFoldDB" id="A0A4P9Z531"/>
<dbReference type="PANTHER" id="PTHR12480">
    <property type="entry name" value="ARGININE DEMETHYLASE AND LYSYL-HYDROXYLASE JMJD"/>
    <property type="match status" value="1"/>
</dbReference>
<dbReference type="GO" id="GO:0005737">
    <property type="term" value="C:cytoplasm"/>
    <property type="evidence" value="ECO:0007669"/>
    <property type="project" value="TreeGrafter"/>
</dbReference>
<gene>
    <name evidence="2" type="ORF">SYNPS1DRAFT_27151</name>
</gene>
<proteinExistence type="predicted"/>
<evidence type="ECO:0000313" key="3">
    <source>
        <dbReference type="Proteomes" id="UP000278143"/>
    </source>
</evidence>
<dbReference type="SMART" id="SM00558">
    <property type="entry name" value="JmjC"/>
    <property type="match status" value="1"/>
</dbReference>
<dbReference type="InterPro" id="IPR050910">
    <property type="entry name" value="JMJD6_ArgDemeth/LysHydrox"/>
</dbReference>
<dbReference type="InterPro" id="IPR011009">
    <property type="entry name" value="Kinase-like_dom_sf"/>
</dbReference>
<feature type="domain" description="JmjC" evidence="1">
    <location>
        <begin position="186"/>
        <end position="346"/>
    </location>
</feature>
<accession>A0A4P9Z531</accession>
<evidence type="ECO:0000313" key="2">
    <source>
        <dbReference type="EMBL" id="RKP27182.1"/>
    </source>
</evidence>
<name>A0A4P9Z531_9FUNG</name>